<protein>
    <submittedName>
        <fullName evidence="2">Helix-turn-helix transcriptional regulator</fullName>
    </submittedName>
</protein>
<dbReference type="Gene3D" id="1.10.260.40">
    <property type="entry name" value="lambda repressor-like DNA-binding domains"/>
    <property type="match status" value="1"/>
</dbReference>
<sequence length="71" mass="8165">MVVCLVGAYVKESKYSRVELCDIFGISANTLSNWCTGKTYPSVPQLWKLSMLLNVKVDDLYKLKEEHHEEI</sequence>
<dbReference type="GO" id="GO:0003677">
    <property type="term" value="F:DNA binding"/>
    <property type="evidence" value="ECO:0007669"/>
    <property type="project" value="InterPro"/>
</dbReference>
<proteinExistence type="predicted"/>
<evidence type="ECO:0000313" key="2">
    <source>
        <dbReference type="EMBL" id="KAB2334251.1"/>
    </source>
</evidence>
<accession>A0A7V7UWD4</accession>
<dbReference type="Pfam" id="PF01381">
    <property type="entry name" value="HTH_3"/>
    <property type="match status" value="1"/>
</dbReference>
<gene>
    <name evidence="2" type="ORF">F7732_09275</name>
</gene>
<keyword evidence="3" id="KW-1185">Reference proteome</keyword>
<dbReference type="SMART" id="SM00530">
    <property type="entry name" value="HTH_XRE"/>
    <property type="match status" value="1"/>
</dbReference>
<dbReference type="InterPro" id="IPR010982">
    <property type="entry name" value="Lambda_DNA-bd_dom_sf"/>
</dbReference>
<dbReference type="AlphaFoldDB" id="A0A7V7UWD4"/>
<dbReference type="InterPro" id="IPR001387">
    <property type="entry name" value="Cro/C1-type_HTH"/>
</dbReference>
<feature type="domain" description="HTH cro/C1-type" evidence="1">
    <location>
        <begin position="11"/>
        <end position="60"/>
    </location>
</feature>
<dbReference type="OrthoDB" id="2642285at2"/>
<evidence type="ECO:0000259" key="1">
    <source>
        <dbReference type="PROSITE" id="PS50943"/>
    </source>
</evidence>
<name>A0A7V7UWD4_9BACI</name>
<dbReference type="EMBL" id="WBOT01000002">
    <property type="protein sequence ID" value="KAB2334251.1"/>
    <property type="molecule type" value="Genomic_DNA"/>
</dbReference>
<evidence type="ECO:0000313" key="3">
    <source>
        <dbReference type="Proteomes" id="UP000441354"/>
    </source>
</evidence>
<reference evidence="2 3" key="1">
    <citation type="journal article" date="2014" name="Arch. Microbiol.">
        <title>Bacillus mesophilum sp. nov., strain IITR-54T, a novel 4-chlorobiphenyl dechlorinating bacterium.</title>
        <authorList>
            <person name="Manickam N."/>
            <person name="Singh N.K."/>
            <person name="Bajaj A."/>
            <person name="Kumar R.M."/>
            <person name="Kaur G."/>
            <person name="Kaur N."/>
            <person name="Bala M."/>
            <person name="Kumar A."/>
            <person name="Mayilraj S."/>
        </authorList>
    </citation>
    <scope>NUCLEOTIDE SEQUENCE [LARGE SCALE GENOMIC DNA]</scope>
    <source>
        <strain evidence="2 3">IITR-54</strain>
    </source>
</reference>
<dbReference type="PROSITE" id="PS50943">
    <property type="entry name" value="HTH_CROC1"/>
    <property type="match status" value="1"/>
</dbReference>
<dbReference type="SUPFAM" id="SSF47413">
    <property type="entry name" value="lambda repressor-like DNA-binding domains"/>
    <property type="match status" value="1"/>
</dbReference>
<comment type="caution">
    <text evidence="2">The sequence shown here is derived from an EMBL/GenBank/DDBJ whole genome shotgun (WGS) entry which is preliminary data.</text>
</comment>
<organism evidence="2 3">
    <name type="scientific">Bacillus mesophilum</name>
    <dbReference type="NCBI Taxonomy" id="1071718"/>
    <lineage>
        <taxon>Bacteria</taxon>
        <taxon>Bacillati</taxon>
        <taxon>Bacillota</taxon>
        <taxon>Bacilli</taxon>
        <taxon>Bacillales</taxon>
        <taxon>Bacillaceae</taxon>
        <taxon>Bacillus</taxon>
    </lineage>
</organism>
<dbReference type="Proteomes" id="UP000441354">
    <property type="component" value="Unassembled WGS sequence"/>
</dbReference>
<dbReference type="CDD" id="cd00093">
    <property type="entry name" value="HTH_XRE"/>
    <property type="match status" value="1"/>
</dbReference>